<name>A0A0R2NZD0_9ACTN</name>
<comment type="caution">
    <text evidence="8">The sequence shown here is derived from an EMBL/GenBank/DDBJ whole genome shotgun (WGS) entry which is preliminary data.</text>
</comment>
<feature type="transmembrane region" description="Helical" evidence="7">
    <location>
        <begin position="89"/>
        <end position="108"/>
    </location>
</feature>
<evidence type="ECO:0000256" key="2">
    <source>
        <dbReference type="ARBA" id="ARBA00007977"/>
    </source>
</evidence>
<accession>A0A0R2NZD0</accession>
<evidence type="ECO:0008006" key="10">
    <source>
        <dbReference type="Google" id="ProtNLM"/>
    </source>
</evidence>
<evidence type="ECO:0000256" key="5">
    <source>
        <dbReference type="ARBA" id="ARBA00022989"/>
    </source>
</evidence>
<feature type="transmembrane region" description="Helical" evidence="7">
    <location>
        <begin position="300"/>
        <end position="320"/>
    </location>
</feature>
<keyword evidence="4 7" id="KW-0812">Transmembrane</keyword>
<organism evidence="8 9">
    <name type="scientific">Actinobacteria bacterium BACL2 MAG-120802-bin41</name>
    <dbReference type="NCBI Taxonomy" id="1655568"/>
    <lineage>
        <taxon>Bacteria</taxon>
        <taxon>Bacillati</taxon>
        <taxon>Actinomycetota</taxon>
        <taxon>Actinomycetes</taxon>
        <taxon>Actinomycetes incertae sedis</taxon>
        <taxon>ac1 cluster</taxon>
    </lineage>
</organism>
<dbReference type="InterPro" id="IPR018383">
    <property type="entry name" value="UPF0324_pro"/>
</dbReference>
<sequence>MKLTTNNLKYFSVISIFVALAYGISQLQGAISPLFISLLFGLALVNTGLWGDGGREAASFAAKRCLRLGVVLLGFQISIDKFMEVGPKGLLAVVIIVAAVFLGLRYAAMKSGSSESFSTLIAGGFAICGATAIAAISSTRKSEERDVSYAVALVALCGTLSVFVIPPLANLFSLSDATAGAWIGAAVHDVGQVIATASLMGPAALDSAVIVKLTRVVLLIPLILLLSYKTSEKRSLKSATPVFVIGFIACALIVNALSLPESAINIGKESSKIFLSLGLLGMGLSVKWASIKALGAKPLVLGLIAWVACGGFALIVITYVGL</sequence>
<evidence type="ECO:0000256" key="3">
    <source>
        <dbReference type="ARBA" id="ARBA00022475"/>
    </source>
</evidence>
<dbReference type="PANTHER" id="PTHR30106">
    <property type="entry name" value="INNER MEMBRANE PROTEIN YEIH-RELATED"/>
    <property type="match status" value="1"/>
</dbReference>
<evidence type="ECO:0000256" key="1">
    <source>
        <dbReference type="ARBA" id="ARBA00004651"/>
    </source>
</evidence>
<feature type="transmembrane region" description="Helical" evidence="7">
    <location>
        <begin position="120"/>
        <end position="137"/>
    </location>
</feature>
<keyword evidence="3" id="KW-1003">Cell membrane</keyword>
<feature type="transmembrane region" description="Helical" evidence="7">
    <location>
        <begin position="240"/>
        <end position="259"/>
    </location>
</feature>
<evidence type="ECO:0000256" key="6">
    <source>
        <dbReference type="ARBA" id="ARBA00023136"/>
    </source>
</evidence>
<comment type="similarity">
    <text evidence="2">Belongs to the UPF0324 family.</text>
</comment>
<dbReference type="Proteomes" id="UP000053941">
    <property type="component" value="Unassembled WGS sequence"/>
</dbReference>
<evidence type="ECO:0000313" key="9">
    <source>
        <dbReference type="Proteomes" id="UP000053941"/>
    </source>
</evidence>
<feature type="transmembrane region" description="Helical" evidence="7">
    <location>
        <begin position="271"/>
        <end position="288"/>
    </location>
</feature>
<feature type="transmembrane region" description="Helical" evidence="7">
    <location>
        <begin position="7"/>
        <end position="24"/>
    </location>
</feature>
<dbReference type="GO" id="GO:0005886">
    <property type="term" value="C:plasma membrane"/>
    <property type="evidence" value="ECO:0007669"/>
    <property type="project" value="UniProtKB-SubCell"/>
</dbReference>
<proteinExistence type="inferred from homology"/>
<gene>
    <name evidence="8" type="ORF">ABR60_04180</name>
</gene>
<keyword evidence="5 7" id="KW-1133">Transmembrane helix</keyword>
<evidence type="ECO:0000313" key="8">
    <source>
        <dbReference type="EMBL" id="KRO31305.1"/>
    </source>
</evidence>
<keyword evidence="6 7" id="KW-0472">Membrane</keyword>
<dbReference type="Pfam" id="PF03601">
    <property type="entry name" value="Cons_hypoth698"/>
    <property type="match status" value="1"/>
</dbReference>
<reference evidence="8 9" key="1">
    <citation type="submission" date="2015-10" db="EMBL/GenBank/DDBJ databases">
        <title>Metagenome-Assembled Genomes uncover a global brackish microbiome.</title>
        <authorList>
            <person name="Hugerth L.W."/>
            <person name="Larsson J."/>
            <person name="Alneberg J."/>
            <person name="Lindh M.V."/>
            <person name="Legrand C."/>
            <person name="Pinhassi J."/>
            <person name="Andersson A.F."/>
        </authorList>
    </citation>
    <scope>NUCLEOTIDE SEQUENCE [LARGE SCALE GENOMIC DNA]</scope>
    <source>
        <strain evidence="8">BACL2 MAG-120802-bin41</strain>
    </source>
</reference>
<feature type="transmembrane region" description="Helical" evidence="7">
    <location>
        <begin position="209"/>
        <end position="228"/>
    </location>
</feature>
<feature type="transmembrane region" description="Helical" evidence="7">
    <location>
        <begin position="30"/>
        <end position="50"/>
    </location>
</feature>
<dbReference type="EMBL" id="LIAS01000006">
    <property type="protein sequence ID" value="KRO31305.1"/>
    <property type="molecule type" value="Genomic_DNA"/>
</dbReference>
<evidence type="ECO:0000256" key="4">
    <source>
        <dbReference type="ARBA" id="ARBA00022692"/>
    </source>
</evidence>
<dbReference type="AlphaFoldDB" id="A0A0R2NZD0"/>
<comment type="subcellular location">
    <subcellularLocation>
        <location evidence="1">Cell membrane</location>
        <topology evidence="1">Multi-pass membrane protein</topology>
    </subcellularLocation>
</comment>
<dbReference type="PANTHER" id="PTHR30106:SF2">
    <property type="entry name" value="UPF0324 INNER MEMBRANE PROTEIN YEIH"/>
    <property type="match status" value="1"/>
</dbReference>
<feature type="transmembrane region" description="Helical" evidence="7">
    <location>
        <begin position="149"/>
        <end position="169"/>
    </location>
</feature>
<protein>
    <recommendedName>
        <fullName evidence="10">Sulfate exporter family transporter</fullName>
    </recommendedName>
</protein>
<evidence type="ECO:0000256" key="7">
    <source>
        <dbReference type="SAM" id="Phobius"/>
    </source>
</evidence>